<gene>
    <name evidence="1" type="ORF">ACFR9U_09980</name>
</gene>
<evidence type="ECO:0000313" key="1">
    <source>
        <dbReference type="EMBL" id="MFD1587313.1"/>
    </source>
</evidence>
<accession>A0ABD6CBY3</accession>
<comment type="caution">
    <text evidence="1">The sequence shown here is derived from an EMBL/GenBank/DDBJ whole genome shotgun (WGS) entry which is preliminary data.</text>
</comment>
<dbReference type="Proteomes" id="UP001597119">
    <property type="component" value="Unassembled WGS sequence"/>
</dbReference>
<organism evidence="1 2">
    <name type="scientific">Halorientalis brevis</name>
    <dbReference type="NCBI Taxonomy" id="1126241"/>
    <lineage>
        <taxon>Archaea</taxon>
        <taxon>Methanobacteriati</taxon>
        <taxon>Methanobacteriota</taxon>
        <taxon>Stenosarchaea group</taxon>
        <taxon>Halobacteria</taxon>
        <taxon>Halobacteriales</taxon>
        <taxon>Haloarculaceae</taxon>
        <taxon>Halorientalis</taxon>
    </lineage>
</organism>
<dbReference type="AlphaFoldDB" id="A0ABD6CBY3"/>
<keyword evidence="2" id="KW-1185">Reference proteome</keyword>
<dbReference type="EMBL" id="JBHUDJ010000003">
    <property type="protein sequence ID" value="MFD1587313.1"/>
    <property type="molecule type" value="Genomic_DNA"/>
</dbReference>
<sequence length="79" mass="8491">MSESTGAVLIASSSARDTDYAAWLDDDWTVTTVEDRDELVEAVRPDVALVLLGRDLIDGDPESCSTTSERWGSIARSSG</sequence>
<evidence type="ECO:0000313" key="2">
    <source>
        <dbReference type="Proteomes" id="UP001597119"/>
    </source>
</evidence>
<reference evidence="1 2" key="1">
    <citation type="journal article" date="2019" name="Int. J. Syst. Evol. Microbiol.">
        <title>The Global Catalogue of Microorganisms (GCM) 10K type strain sequencing project: providing services to taxonomists for standard genome sequencing and annotation.</title>
        <authorList>
            <consortium name="The Broad Institute Genomics Platform"/>
            <consortium name="The Broad Institute Genome Sequencing Center for Infectious Disease"/>
            <person name="Wu L."/>
            <person name="Ma J."/>
        </authorList>
    </citation>
    <scope>NUCLEOTIDE SEQUENCE [LARGE SCALE GENOMIC DNA]</scope>
    <source>
        <strain evidence="1 2">CGMCC 1.12125</strain>
    </source>
</reference>
<dbReference type="RefSeq" id="WP_247373988.1">
    <property type="nucleotide sequence ID" value="NZ_JALLGV010000001.1"/>
</dbReference>
<proteinExistence type="predicted"/>
<name>A0ABD6CBY3_9EURY</name>
<protein>
    <submittedName>
        <fullName evidence="1">Uncharacterized protein</fullName>
    </submittedName>
</protein>